<comment type="caution">
    <text evidence="5">The sequence shown here is derived from an EMBL/GenBank/DDBJ whole genome shotgun (WGS) entry which is preliminary data.</text>
</comment>
<dbReference type="Proteomes" id="UP000654370">
    <property type="component" value="Unassembled WGS sequence"/>
</dbReference>
<dbReference type="SUPFAM" id="SSF51735">
    <property type="entry name" value="NAD(P)-binding Rossmann-fold domains"/>
    <property type="match status" value="1"/>
</dbReference>
<proteinExistence type="inferred from homology"/>
<dbReference type="AlphaFoldDB" id="A0A8H7UFM0"/>
<keyword evidence="6" id="KW-1185">Reference proteome</keyword>
<dbReference type="OrthoDB" id="9991913at2759"/>
<feature type="domain" description="D-isomer specific 2-hydroxyacid dehydrogenase NAD-binding" evidence="4">
    <location>
        <begin position="113"/>
        <end position="290"/>
    </location>
</feature>
<dbReference type="CDD" id="cd05301">
    <property type="entry name" value="GDH"/>
    <property type="match status" value="1"/>
</dbReference>
<dbReference type="GO" id="GO:0030267">
    <property type="term" value="F:glyoxylate reductase (NADPH) activity"/>
    <property type="evidence" value="ECO:0007669"/>
    <property type="project" value="TreeGrafter"/>
</dbReference>
<gene>
    <name evidence="5" type="ORF">INT43_003356</name>
</gene>
<name>A0A8H7UFM0_MORIS</name>
<dbReference type="EMBL" id="JAEPQZ010000008">
    <property type="protein sequence ID" value="KAG2178103.1"/>
    <property type="molecule type" value="Genomic_DNA"/>
</dbReference>
<reference evidence="5" key="1">
    <citation type="submission" date="2020-12" db="EMBL/GenBank/DDBJ databases">
        <title>Metabolic potential, ecology and presence of endohyphal bacteria is reflected in genomic diversity of Mucoromycotina.</title>
        <authorList>
            <person name="Muszewska A."/>
            <person name="Okrasinska A."/>
            <person name="Steczkiewicz K."/>
            <person name="Drgas O."/>
            <person name="Orlowska M."/>
            <person name="Perlinska-Lenart U."/>
            <person name="Aleksandrzak-Piekarczyk T."/>
            <person name="Szatraj K."/>
            <person name="Zielenkiewicz U."/>
            <person name="Pilsyk S."/>
            <person name="Malc E."/>
            <person name="Mieczkowski P."/>
            <person name="Kruszewska J.S."/>
            <person name="Biernat P."/>
            <person name="Pawlowska J."/>
        </authorList>
    </citation>
    <scope>NUCLEOTIDE SEQUENCE</scope>
    <source>
        <strain evidence="5">WA0000067209</strain>
    </source>
</reference>
<dbReference type="InterPro" id="IPR006140">
    <property type="entry name" value="D-isomer_DH_NAD-bd"/>
</dbReference>
<accession>A0A8H7UFM0</accession>
<dbReference type="PANTHER" id="PTHR10996">
    <property type="entry name" value="2-HYDROXYACID DEHYDROGENASE-RELATED"/>
    <property type="match status" value="1"/>
</dbReference>
<evidence type="ECO:0000256" key="1">
    <source>
        <dbReference type="ARBA" id="ARBA00023002"/>
    </source>
</evidence>
<protein>
    <recommendedName>
        <fullName evidence="7">Glyoxylate reductase</fullName>
    </recommendedName>
</protein>
<dbReference type="PANTHER" id="PTHR10996:SF277">
    <property type="entry name" value="GLYOXYLATE REDUCTASE_HYDROXYPYRUVATE REDUCTASE"/>
    <property type="match status" value="1"/>
</dbReference>
<dbReference type="Gene3D" id="3.40.50.720">
    <property type="entry name" value="NAD(P)-binding Rossmann-like Domain"/>
    <property type="match status" value="2"/>
</dbReference>
<evidence type="ECO:0008006" key="7">
    <source>
        <dbReference type="Google" id="ProtNLM"/>
    </source>
</evidence>
<dbReference type="GO" id="GO:0005829">
    <property type="term" value="C:cytosol"/>
    <property type="evidence" value="ECO:0007669"/>
    <property type="project" value="TreeGrafter"/>
</dbReference>
<organism evidence="5 6">
    <name type="scientific">Mortierella isabellina</name>
    <name type="common">Filamentous fungus</name>
    <name type="synonym">Umbelopsis isabellina</name>
    <dbReference type="NCBI Taxonomy" id="91625"/>
    <lineage>
        <taxon>Eukaryota</taxon>
        <taxon>Fungi</taxon>
        <taxon>Fungi incertae sedis</taxon>
        <taxon>Mucoromycota</taxon>
        <taxon>Mucoromycotina</taxon>
        <taxon>Umbelopsidomycetes</taxon>
        <taxon>Umbelopsidales</taxon>
        <taxon>Umbelopsidaceae</taxon>
        <taxon>Umbelopsis</taxon>
    </lineage>
</organism>
<evidence type="ECO:0000259" key="4">
    <source>
        <dbReference type="Pfam" id="PF02826"/>
    </source>
</evidence>
<dbReference type="Pfam" id="PF00389">
    <property type="entry name" value="2-Hacid_dh"/>
    <property type="match status" value="1"/>
</dbReference>
<comment type="similarity">
    <text evidence="2">Belongs to the D-isomer specific 2-hydroxyacid dehydrogenase family.</text>
</comment>
<dbReference type="GO" id="GO:0008465">
    <property type="term" value="F:hydroxypyruvate reductase (NADH) activity"/>
    <property type="evidence" value="ECO:0007669"/>
    <property type="project" value="TreeGrafter"/>
</dbReference>
<evidence type="ECO:0000256" key="2">
    <source>
        <dbReference type="RuleBase" id="RU003719"/>
    </source>
</evidence>
<dbReference type="InterPro" id="IPR006139">
    <property type="entry name" value="D-isomer_2_OHA_DH_cat_dom"/>
</dbReference>
<dbReference type="SUPFAM" id="SSF52283">
    <property type="entry name" value="Formate/glycerate dehydrogenase catalytic domain-like"/>
    <property type="match status" value="1"/>
</dbReference>
<dbReference type="FunFam" id="3.40.50.720:FF:000026">
    <property type="entry name" value="Glyoxylate/hydroxypyruvate reductase B"/>
    <property type="match status" value="1"/>
</dbReference>
<dbReference type="Pfam" id="PF02826">
    <property type="entry name" value="2-Hacid_dh_C"/>
    <property type="match status" value="1"/>
</dbReference>
<feature type="domain" description="D-isomer specific 2-hydroxyacid dehydrogenase catalytic" evidence="3">
    <location>
        <begin position="5"/>
        <end position="321"/>
    </location>
</feature>
<evidence type="ECO:0000259" key="3">
    <source>
        <dbReference type="Pfam" id="PF00389"/>
    </source>
</evidence>
<keyword evidence="1 2" id="KW-0560">Oxidoreductase</keyword>
<evidence type="ECO:0000313" key="6">
    <source>
        <dbReference type="Proteomes" id="UP000654370"/>
    </source>
</evidence>
<evidence type="ECO:0000313" key="5">
    <source>
        <dbReference type="EMBL" id="KAG2178103.1"/>
    </source>
</evidence>
<dbReference type="InterPro" id="IPR036291">
    <property type="entry name" value="NAD(P)-bd_dom_sf"/>
</dbReference>
<dbReference type="GO" id="GO:0051287">
    <property type="term" value="F:NAD binding"/>
    <property type="evidence" value="ECO:0007669"/>
    <property type="project" value="InterPro"/>
</dbReference>
<sequence length="324" mass="35500">MSPRVVVTRRLPPQAQATLEKLDAEIYQWQEDSAIPRDVLLKEIKGADGLLCLLTDKVDNELLGVAGDNLKVISTMSVGYDHVDVEAVKSKKVQLGYTPDVLTDATADLTALLTLAAARRIKESIDAVRNGEWREWRPEWLCGSQFTQKTLGVVGLGRIGEAVAHRLKAFGITNVLYSGRSEKPKAAEKLQAKFVSLDDLLKQSDYVVVCCALTKETKEMFNYAAFEKMKRTAVFVNSARGGIVQQDDLVRALEDKLIASAGLDVTTPEPLSPDSKLLQLPNCVVVPHIGSATMETRDEMGLMAVRNLEAGLFGKSLPTAVYQL</sequence>
<dbReference type="InterPro" id="IPR050223">
    <property type="entry name" value="D-isomer_2-hydroxyacid_DH"/>
</dbReference>